<dbReference type="EMBL" id="CM046120">
    <property type="protein sequence ID" value="KAI8437657.1"/>
    <property type="molecule type" value="Genomic_DNA"/>
</dbReference>
<name>A0ACC0KNE2_CHOFU</name>
<gene>
    <name evidence="1" type="ORF">MSG28_011907</name>
</gene>
<organism evidence="1 2">
    <name type="scientific">Choristoneura fumiferana</name>
    <name type="common">Spruce budworm moth</name>
    <name type="synonym">Archips fumiferana</name>
    <dbReference type="NCBI Taxonomy" id="7141"/>
    <lineage>
        <taxon>Eukaryota</taxon>
        <taxon>Metazoa</taxon>
        <taxon>Ecdysozoa</taxon>
        <taxon>Arthropoda</taxon>
        <taxon>Hexapoda</taxon>
        <taxon>Insecta</taxon>
        <taxon>Pterygota</taxon>
        <taxon>Neoptera</taxon>
        <taxon>Endopterygota</taxon>
        <taxon>Lepidoptera</taxon>
        <taxon>Glossata</taxon>
        <taxon>Ditrysia</taxon>
        <taxon>Tortricoidea</taxon>
        <taxon>Tortricidae</taxon>
        <taxon>Tortricinae</taxon>
        <taxon>Choristoneura</taxon>
    </lineage>
</organism>
<accession>A0ACC0KNE2</accession>
<keyword evidence="2" id="KW-1185">Reference proteome</keyword>
<reference evidence="1 2" key="1">
    <citation type="journal article" date="2022" name="Genome Biol. Evol.">
        <title>The Spruce Budworm Genome: Reconstructing the Evolutionary History of Antifreeze Proteins.</title>
        <authorList>
            <person name="Beliveau C."/>
            <person name="Gagne P."/>
            <person name="Picq S."/>
            <person name="Vernygora O."/>
            <person name="Keeling C.I."/>
            <person name="Pinkney K."/>
            <person name="Doucet D."/>
            <person name="Wen F."/>
            <person name="Johnston J.S."/>
            <person name="Maaroufi H."/>
            <person name="Boyle B."/>
            <person name="Laroche J."/>
            <person name="Dewar K."/>
            <person name="Juretic N."/>
            <person name="Blackburn G."/>
            <person name="Nisole A."/>
            <person name="Brunet B."/>
            <person name="Brandao M."/>
            <person name="Lumley L."/>
            <person name="Duan J."/>
            <person name="Quan G."/>
            <person name="Lucarotti C.J."/>
            <person name="Roe A.D."/>
            <person name="Sperling F.A.H."/>
            <person name="Levesque R.C."/>
            <person name="Cusson M."/>
        </authorList>
    </citation>
    <scope>NUCLEOTIDE SEQUENCE [LARGE SCALE GENOMIC DNA]</scope>
    <source>
        <strain evidence="1">Glfc:IPQL:Cfum</strain>
    </source>
</reference>
<protein>
    <submittedName>
        <fullName evidence="1">Uncharacterized protein</fullName>
    </submittedName>
</protein>
<evidence type="ECO:0000313" key="1">
    <source>
        <dbReference type="EMBL" id="KAI8437657.1"/>
    </source>
</evidence>
<evidence type="ECO:0000313" key="2">
    <source>
        <dbReference type="Proteomes" id="UP001064048"/>
    </source>
</evidence>
<proteinExistence type="predicted"/>
<comment type="caution">
    <text evidence="1">The sequence shown here is derived from an EMBL/GenBank/DDBJ whole genome shotgun (WGS) entry which is preliminary data.</text>
</comment>
<dbReference type="Proteomes" id="UP001064048">
    <property type="component" value="Chromosome 20"/>
</dbReference>
<sequence length="162" mass="17624">MISLYWLLYVTASGALESGSSGRLTGDTWDGRACLVGDLRTCDGGGGERANNHNSEEWHWFAHGCRLFLGHCHRRDMHSALGKQIHLRYLRHFLAPHVQGDFGFSLSLSLVDIISHDVLLVNAGVDWLVQVLPVPSLNGLTCTNGPESLTLALIEGGSIAGY</sequence>